<gene>
    <name evidence="2" type="ORF">TESG_07396</name>
</gene>
<reference evidence="3" key="1">
    <citation type="journal article" date="2012" name="MBio">
        <title>Comparative genome analysis of Trichophyton rubrum and related dermatophytes reveals candidate genes involved in infection.</title>
        <authorList>
            <person name="Martinez D.A."/>
            <person name="Oliver B.G."/>
            <person name="Graeser Y."/>
            <person name="Goldberg J.M."/>
            <person name="Li W."/>
            <person name="Martinez-Rossi N.M."/>
            <person name="Monod M."/>
            <person name="Shelest E."/>
            <person name="Barton R.C."/>
            <person name="Birch E."/>
            <person name="Brakhage A.A."/>
            <person name="Chen Z."/>
            <person name="Gurr S.J."/>
            <person name="Heiman D."/>
            <person name="Heitman J."/>
            <person name="Kosti I."/>
            <person name="Rossi A."/>
            <person name="Saif S."/>
            <person name="Samalova M."/>
            <person name="Saunders C.W."/>
            <person name="Shea T."/>
            <person name="Summerbell R.C."/>
            <person name="Xu J."/>
            <person name="Young S."/>
            <person name="Zeng Q."/>
            <person name="Birren B.W."/>
            <person name="Cuomo C.A."/>
            <person name="White T.C."/>
        </authorList>
    </citation>
    <scope>NUCLEOTIDE SEQUENCE [LARGE SCALE GENOMIC DNA]</scope>
    <source>
        <strain evidence="3">CBS 112818</strain>
    </source>
</reference>
<evidence type="ECO:0000256" key="1">
    <source>
        <dbReference type="SAM" id="MobiDB-lite"/>
    </source>
</evidence>
<organism evidence="2 3">
    <name type="scientific">Trichophyton tonsurans (strain CBS 112818)</name>
    <name type="common">Scalp ringworm fungus</name>
    <dbReference type="NCBI Taxonomy" id="647933"/>
    <lineage>
        <taxon>Eukaryota</taxon>
        <taxon>Fungi</taxon>
        <taxon>Dikarya</taxon>
        <taxon>Ascomycota</taxon>
        <taxon>Pezizomycotina</taxon>
        <taxon>Eurotiomycetes</taxon>
        <taxon>Eurotiomycetidae</taxon>
        <taxon>Onygenales</taxon>
        <taxon>Arthrodermataceae</taxon>
        <taxon>Trichophyton</taxon>
    </lineage>
</organism>
<evidence type="ECO:0000313" key="2">
    <source>
        <dbReference type="EMBL" id="EGE00074.1"/>
    </source>
</evidence>
<proteinExistence type="predicted"/>
<sequence length="175" mass="19399">MAGRLDAESNDIAAQITDYKSTECEETALARRDWRGPQNLHASYSFVLPEGSDFEDETRVGQVFVARRPEYHGVHGHSPSAREMRSESSYSKFQSSSNRSSRLDERGGLDTLTNRRSQCTLVVPAMVLHGIVLDRNAGHPSCSFICLALRSDQQVTALGKILSCKRVIGMLIGRN</sequence>
<dbReference type="HOGENOM" id="CLU_1533683_0_0_1"/>
<name>F2S924_TRIT1</name>
<feature type="region of interest" description="Disordered" evidence="1">
    <location>
        <begin position="72"/>
        <end position="108"/>
    </location>
</feature>
<dbReference type="AlphaFoldDB" id="F2S924"/>
<dbReference type="Proteomes" id="UP000009172">
    <property type="component" value="Unassembled WGS sequence"/>
</dbReference>
<dbReference type="EMBL" id="GG698531">
    <property type="protein sequence ID" value="EGE00074.1"/>
    <property type="molecule type" value="Genomic_DNA"/>
</dbReference>
<keyword evidence="3" id="KW-1185">Reference proteome</keyword>
<evidence type="ECO:0000313" key="3">
    <source>
        <dbReference type="Proteomes" id="UP000009172"/>
    </source>
</evidence>
<protein>
    <submittedName>
        <fullName evidence="2">Uncharacterized protein</fullName>
    </submittedName>
</protein>
<accession>F2S924</accession>
<feature type="compositionally biased region" description="Low complexity" evidence="1">
    <location>
        <begin position="87"/>
        <end position="100"/>
    </location>
</feature>